<evidence type="ECO:0000256" key="1">
    <source>
        <dbReference type="SAM" id="MobiDB-lite"/>
    </source>
</evidence>
<organism evidence="2 3">
    <name type="scientific">Cardiosporidium cionae</name>
    <dbReference type="NCBI Taxonomy" id="476202"/>
    <lineage>
        <taxon>Eukaryota</taxon>
        <taxon>Sar</taxon>
        <taxon>Alveolata</taxon>
        <taxon>Apicomplexa</taxon>
        <taxon>Aconoidasida</taxon>
        <taxon>Nephromycida</taxon>
        <taxon>Cardiosporidium</taxon>
    </lineage>
</organism>
<gene>
    <name evidence="2" type="ORF">IE077_003035</name>
</gene>
<sequence length="255" mass="30845">MPTSLHFQSSQDKQLSRHRSSSNERNSDSCDVNCGKVTEKSPRASRSSSRTEKRSKKRDRQKKSHLKGLSRSEQKHKKTSKNKTKKKNKDDWSAGVATQRWGRYGQIQECDIWRKKQEFRLWLMEVKKKSIEDLTHWEEKQLFKDYMEDFNTVTLPHKKYYDLEKWEQKKEMKSHKMQTPAILDDESQRRLEIRRIQEKRAKESLQQEFKYMKESRDKVMSMRRQKYLREQMDNLFKLGHTAEAQRIQEALKPDE</sequence>
<dbReference type="PANTHER" id="PTHR34689:SF1">
    <property type="entry name" value="NUCLEIC ACID-BINDING PROTEIN"/>
    <property type="match status" value="1"/>
</dbReference>
<dbReference type="EMBL" id="JADAQX010000353">
    <property type="protein sequence ID" value="KAF8820564.1"/>
    <property type="molecule type" value="Genomic_DNA"/>
</dbReference>
<proteinExistence type="predicted"/>
<reference evidence="2 3" key="1">
    <citation type="journal article" date="2020" name="bioRxiv">
        <title>Metabolic contributions of an alphaproteobacterial endosymbiont in the apicomplexan Cardiosporidium cionae.</title>
        <authorList>
            <person name="Hunter E.S."/>
            <person name="Paight C.J."/>
            <person name="Lane C.E."/>
        </authorList>
    </citation>
    <scope>NUCLEOTIDE SEQUENCE [LARGE SCALE GENOMIC DNA]</scope>
    <source>
        <strain evidence="2">ESH_2018</strain>
    </source>
</reference>
<keyword evidence="3" id="KW-1185">Reference proteome</keyword>
<comment type="caution">
    <text evidence="2">The sequence shown here is derived from an EMBL/GenBank/DDBJ whole genome shotgun (WGS) entry which is preliminary data.</text>
</comment>
<dbReference type="Proteomes" id="UP000823046">
    <property type="component" value="Unassembled WGS sequence"/>
</dbReference>
<feature type="compositionally biased region" description="Polar residues" evidence="1">
    <location>
        <begin position="1"/>
        <end position="13"/>
    </location>
</feature>
<evidence type="ECO:0000313" key="3">
    <source>
        <dbReference type="Proteomes" id="UP000823046"/>
    </source>
</evidence>
<protein>
    <submittedName>
        <fullName evidence="2">Uncharacterized protein</fullName>
    </submittedName>
</protein>
<dbReference type="PANTHER" id="PTHR34689">
    <property type="entry name" value="NUCLEIC ACID-BINDING PROTEIN"/>
    <property type="match status" value="1"/>
</dbReference>
<feature type="compositionally biased region" description="Basic residues" evidence="1">
    <location>
        <begin position="53"/>
        <end position="87"/>
    </location>
</feature>
<feature type="region of interest" description="Disordered" evidence="1">
    <location>
        <begin position="1"/>
        <end position="94"/>
    </location>
</feature>
<name>A0ABQ7J9D8_9APIC</name>
<accession>A0ABQ7J9D8</accession>
<evidence type="ECO:0000313" key="2">
    <source>
        <dbReference type="EMBL" id="KAF8820564.1"/>
    </source>
</evidence>